<accession>A0A4R7S4J3</accession>
<comment type="caution">
    <text evidence="5">The sequence shown here is derived from an EMBL/GenBank/DDBJ whole genome shotgun (WGS) entry which is preliminary data.</text>
</comment>
<dbReference type="Proteomes" id="UP000295662">
    <property type="component" value="Unassembled WGS sequence"/>
</dbReference>
<feature type="site" description="Lowers pKa of active site Cys" evidence="3">
    <location>
        <position position="282"/>
    </location>
</feature>
<dbReference type="InterPro" id="IPR016639">
    <property type="entry name" value="GST_Omega/GSH"/>
</dbReference>
<evidence type="ECO:0000256" key="2">
    <source>
        <dbReference type="PIRSR" id="PIRSR015753-2"/>
    </source>
</evidence>
<gene>
    <name evidence="5" type="ORF">EI77_01822</name>
</gene>
<sequence>MAQFPNEQSNDGEFTRQEDAFRQWITPDGVTGFPPEKRRYHLYVSLACPWAHRTLIVRHLLGLEETVSVTVADPVRDERGWAFHEGDGHSRDEVNGFEFLSEAYHATDPQFKGRITVPVLWDRERKLIVNNSEDDICRMFVHGFETCHTRRCNLFPTEHAEEQKALSAFIYEKVNNGVYKAGFATSQAVYKQAVRELFIALDELESRLANRNEPYLMGKEAVESDWRMFCTLIRFDAVYHGHFKCNIRQIKDYPQLSRYLRRLYHQPGISETVNMDHIKRHYYMTHEDINPSKIVPSGPDLSWLEVPVE</sequence>
<protein>
    <submittedName>
        <fullName evidence="5">Putative glutathione S-transferase</fullName>
    </submittedName>
</protein>
<dbReference type="PIRSF" id="PIRSF015753">
    <property type="entry name" value="GST"/>
    <property type="match status" value="1"/>
</dbReference>
<dbReference type="InterPro" id="IPR036282">
    <property type="entry name" value="Glutathione-S-Trfase_C_sf"/>
</dbReference>
<feature type="domain" description="GST N-terminal" evidence="4">
    <location>
        <begin position="47"/>
        <end position="140"/>
    </location>
</feature>
<feature type="binding site" evidence="2">
    <location>
        <position position="81"/>
    </location>
    <ligand>
        <name>glutathione</name>
        <dbReference type="ChEBI" id="CHEBI:57925"/>
    </ligand>
</feature>
<feature type="site" description="Lowers pKa of active site Cys" evidence="3">
    <location>
        <position position="239"/>
    </location>
</feature>
<keyword evidence="6" id="KW-1185">Reference proteome</keyword>
<dbReference type="InterPro" id="IPR036249">
    <property type="entry name" value="Thioredoxin-like_sf"/>
</dbReference>
<dbReference type="SUPFAM" id="SSF47616">
    <property type="entry name" value="GST C-terminal domain-like"/>
    <property type="match status" value="1"/>
</dbReference>
<dbReference type="InterPro" id="IPR004045">
    <property type="entry name" value="Glutathione_S-Trfase_N"/>
</dbReference>
<dbReference type="GO" id="GO:0004364">
    <property type="term" value="F:glutathione transferase activity"/>
    <property type="evidence" value="ECO:0007669"/>
    <property type="project" value="InterPro"/>
</dbReference>
<organism evidence="5 6">
    <name type="scientific">Prosthecobacter fusiformis</name>
    <dbReference type="NCBI Taxonomy" id="48464"/>
    <lineage>
        <taxon>Bacteria</taxon>
        <taxon>Pseudomonadati</taxon>
        <taxon>Verrucomicrobiota</taxon>
        <taxon>Verrucomicrobiia</taxon>
        <taxon>Verrucomicrobiales</taxon>
        <taxon>Verrucomicrobiaceae</taxon>
        <taxon>Prosthecobacter</taxon>
    </lineage>
</organism>
<dbReference type="Pfam" id="PF13410">
    <property type="entry name" value="GST_C_2"/>
    <property type="match status" value="1"/>
</dbReference>
<evidence type="ECO:0000259" key="4">
    <source>
        <dbReference type="Pfam" id="PF13409"/>
    </source>
</evidence>
<dbReference type="Gene3D" id="1.20.1050.10">
    <property type="match status" value="1"/>
</dbReference>
<dbReference type="Gene3D" id="3.40.30.10">
    <property type="entry name" value="Glutaredoxin"/>
    <property type="match status" value="1"/>
</dbReference>
<dbReference type="SFLD" id="SFLDG01148">
    <property type="entry name" value="Xi_(cytGST)"/>
    <property type="match status" value="1"/>
</dbReference>
<dbReference type="OrthoDB" id="9769158at2"/>
<dbReference type="PANTHER" id="PTHR32419">
    <property type="entry name" value="GLUTATHIONYL-HYDROQUINONE REDUCTASE"/>
    <property type="match status" value="1"/>
</dbReference>
<evidence type="ECO:0000256" key="1">
    <source>
        <dbReference type="PIRSR" id="PIRSR015753-1"/>
    </source>
</evidence>
<dbReference type="EMBL" id="SOCA01000002">
    <property type="protein sequence ID" value="TDU73352.1"/>
    <property type="molecule type" value="Genomic_DNA"/>
</dbReference>
<reference evidence="5 6" key="1">
    <citation type="submission" date="2019-03" db="EMBL/GenBank/DDBJ databases">
        <title>Genomic Encyclopedia of Archaeal and Bacterial Type Strains, Phase II (KMG-II): from individual species to whole genera.</title>
        <authorList>
            <person name="Goeker M."/>
        </authorList>
    </citation>
    <scope>NUCLEOTIDE SEQUENCE [LARGE SCALE GENOMIC DNA]</scope>
    <source>
        <strain evidence="5 6">ATCC 25309</strain>
    </source>
</reference>
<dbReference type="InterPro" id="IPR047047">
    <property type="entry name" value="GST_Omega-like_C"/>
</dbReference>
<feature type="active site" description="Nucleophile" evidence="1">
    <location>
        <position position="48"/>
    </location>
</feature>
<name>A0A4R7S4J3_9BACT</name>
<keyword evidence="5" id="KW-0808">Transferase</keyword>
<dbReference type="SFLD" id="SFLDG01206">
    <property type="entry name" value="Xi.1"/>
    <property type="match status" value="1"/>
</dbReference>
<evidence type="ECO:0000313" key="5">
    <source>
        <dbReference type="EMBL" id="TDU73352.1"/>
    </source>
</evidence>
<proteinExistence type="predicted"/>
<dbReference type="Pfam" id="PF13409">
    <property type="entry name" value="GST_N_2"/>
    <property type="match status" value="1"/>
</dbReference>
<dbReference type="CDD" id="cd03190">
    <property type="entry name" value="GST_C_Omega_like"/>
    <property type="match status" value="1"/>
</dbReference>
<dbReference type="SFLD" id="SFLDS00019">
    <property type="entry name" value="Glutathione_Transferase_(cytos"/>
    <property type="match status" value="1"/>
</dbReference>
<dbReference type="RefSeq" id="WP_133794812.1">
    <property type="nucleotide sequence ID" value="NZ_SOCA01000002.1"/>
</dbReference>
<evidence type="ECO:0000256" key="3">
    <source>
        <dbReference type="PIRSR" id="PIRSR015753-3"/>
    </source>
</evidence>
<dbReference type="InterPro" id="IPR040079">
    <property type="entry name" value="Glutathione_S-Trfase"/>
</dbReference>
<evidence type="ECO:0000313" key="6">
    <source>
        <dbReference type="Proteomes" id="UP000295662"/>
    </source>
</evidence>
<dbReference type="PANTHER" id="PTHR32419:SF6">
    <property type="entry name" value="GLUTATHIONE S-TRANSFERASE OMEGA-LIKE 1-RELATED"/>
    <property type="match status" value="1"/>
</dbReference>
<dbReference type="AlphaFoldDB" id="A0A4R7S4J3"/>
<feature type="active site" description="Proton donor/acceptor" evidence="1">
    <location>
        <position position="179"/>
    </location>
</feature>
<dbReference type="SUPFAM" id="SSF52833">
    <property type="entry name" value="Thioredoxin-like"/>
    <property type="match status" value="1"/>
</dbReference>
<feature type="binding site" evidence="2">
    <location>
        <begin position="114"/>
        <end position="117"/>
    </location>
    <ligand>
        <name>glutathione</name>
        <dbReference type="ChEBI" id="CHEBI:57925"/>
    </ligand>
</feature>
<dbReference type="GO" id="GO:0005737">
    <property type="term" value="C:cytoplasm"/>
    <property type="evidence" value="ECO:0007669"/>
    <property type="project" value="TreeGrafter"/>
</dbReference>